<evidence type="ECO:0000256" key="4">
    <source>
        <dbReference type="ARBA" id="ARBA00004614"/>
    </source>
</evidence>
<keyword evidence="13" id="KW-0333">Golgi apparatus</keyword>
<feature type="signal peptide" evidence="20">
    <location>
        <begin position="1"/>
        <end position="23"/>
    </location>
</feature>
<dbReference type="InterPro" id="IPR044865">
    <property type="entry name" value="MRH_dom"/>
</dbReference>
<dbReference type="STRING" id="106004.A0A1Y2G3V1"/>
<accession>A0A1Y2G3V1</accession>
<dbReference type="Gene3D" id="2.70.130.10">
    <property type="entry name" value="Mannose-6-phosphate receptor binding domain"/>
    <property type="match status" value="1"/>
</dbReference>
<evidence type="ECO:0000256" key="16">
    <source>
        <dbReference type="ARBA" id="ARBA00023157"/>
    </source>
</evidence>
<evidence type="ECO:0000259" key="21">
    <source>
        <dbReference type="PROSITE" id="PS51914"/>
    </source>
</evidence>
<dbReference type="SUPFAM" id="SSF50911">
    <property type="entry name" value="Mannose 6-phosphate receptor domain"/>
    <property type="match status" value="1"/>
</dbReference>
<evidence type="ECO:0000256" key="2">
    <source>
        <dbReference type="ARBA" id="ARBA00004358"/>
    </source>
</evidence>
<evidence type="ECO:0000256" key="13">
    <source>
        <dbReference type="ARBA" id="ARBA00023034"/>
    </source>
</evidence>
<dbReference type="EMBL" id="MCGR01000005">
    <property type="protein sequence ID" value="ORY89720.1"/>
    <property type="molecule type" value="Genomic_DNA"/>
</dbReference>
<keyword evidence="11 19" id="KW-1133">Transmembrane helix</keyword>
<evidence type="ECO:0000256" key="11">
    <source>
        <dbReference type="ARBA" id="ARBA00022989"/>
    </source>
</evidence>
<comment type="caution">
    <text evidence="22">The sequence shown here is derived from an EMBL/GenBank/DDBJ whole genome shotgun (WGS) entry which is preliminary data.</text>
</comment>
<organism evidence="22 23">
    <name type="scientific">Leucosporidium creatinivorum</name>
    <dbReference type="NCBI Taxonomy" id="106004"/>
    <lineage>
        <taxon>Eukaryota</taxon>
        <taxon>Fungi</taxon>
        <taxon>Dikarya</taxon>
        <taxon>Basidiomycota</taxon>
        <taxon>Pucciniomycotina</taxon>
        <taxon>Microbotryomycetes</taxon>
        <taxon>Leucosporidiales</taxon>
        <taxon>Leucosporidium</taxon>
    </lineage>
</organism>
<dbReference type="GO" id="GO:0015031">
    <property type="term" value="P:protein transport"/>
    <property type="evidence" value="ECO:0007669"/>
    <property type="project" value="UniProtKB-KW"/>
</dbReference>
<dbReference type="OrthoDB" id="29460at2759"/>
<keyword evidence="9 20" id="KW-0732">Signal</keyword>
<feature type="chain" id="PRO_5012643853" description="Autophagy-related protein 27" evidence="20">
    <location>
        <begin position="24"/>
        <end position="297"/>
    </location>
</feature>
<keyword evidence="7" id="KW-0813">Transport</keyword>
<evidence type="ECO:0000256" key="18">
    <source>
        <dbReference type="SAM" id="MobiDB-lite"/>
    </source>
</evidence>
<evidence type="ECO:0000256" key="8">
    <source>
        <dbReference type="ARBA" id="ARBA00022692"/>
    </source>
</evidence>
<evidence type="ECO:0000256" key="20">
    <source>
        <dbReference type="SAM" id="SignalP"/>
    </source>
</evidence>
<keyword evidence="23" id="KW-1185">Reference proteome</keyword>
<dbReference type="InterPro" id="IPR018939">
    <property type="entry name" value="Autophagy-rel_prot_27"/>
</dbReference>
<dbReference type="PANTHER" id="PTHR15071">
    <property type="entry name" value="MANNOSE-6-PHOSPHATE RECEPTOR FAMILY MEMBER"/>
    <property type="match status" value="1"/>
</dbReference>
<evidence type="ECO:0000256" key="17">
    <source>
        <dbReference type="ARBA" id="ARBA00023329"/>
    </source>
</evidence>
<keyword evidence="17" id="KW-0968">Cytoplasmic vesicle</keyword>
<comment type="similarity">
    <text evidence="5">Belongs to the ATG27 family.</text>
</comment>
<dbReference type="GO" id="GO:0000139">
    <property type="term" value="C:Golgi membrane"/>
    <property type="evidence" value="ECO:0007669"/>
    <property type="project" value="UniProtKB-SubCell"/>
</dbReference>
<evidence type="ECO:0000256" key="14">
    <source>
        <dbReference type="ARBA" id="ARBA00023128"/>
    </source>
</evidence>
<keyword evidence="10" id="KW-0653">Protein transport</keyword>
<protein>
    <recommendedName>
        <fullName evidence="6">Autophagy-related protein 27</fullName>
    </recommendedName>
</protein>
<dbReference type="Proteomes" id="UP000193467">
    <property type="component" value="Unassembled WGS sequence"/>
</dbReference>
<feature type="domain" description="MRH" evidence="21">
    <location>
        <begin position="26"/>
        <end position="185"/>
    </location>
</feature>
<gene>
    <name evidence="22" type="ORF">BCR35DRAFT_300153</name>
</gene>
<feature type="region of interest" description="Disordered" evidence="18">
    <location>
        <begin position="184"/>
        <end position="213"/>
    </location>
</feature>
<keyword evidence="15 19" id="KW-0472">Membrane</keyword>
<keyword evidence="16" id="KW-1015">Disulfide bond</keyword>
<dbReference type="InParanoid" id="A0A1Y2G3V1"/>
<dbReference type="GO" id="GO:0031966">
    <property type="term" value="C:mitochondrial membrane"/>
    <property type="evidence" value="ECO:0007669"/>
    <property type="project" value="UniProtKB-SubCell"/>
</dbReference>
<evidence type="ECO:0000256" key="19">
    <source>
        <dbReference type="SAM" id="Phobius"/>
    </source>
</evidence>
<feature type="transmembrane region" description="Helical" evidence="19">
    <location>
        <begin position="220"/>
        <end position="238"/>
    </location>
</feature>
<keyword evidence="12" id="KW-0072">Autophagy</keyword>
<evidence type="ECO:0000313" key="23">
    <source>
        <dbReference type="Proteomes" id="UP000193467"/>
    </source>
</evidence>
<dbReference type="PROSITE" id="PS51914">
    <property type="entry name" value="MRH"/>
    <property type="match status" value="1"/>
</dbReference>
<comment type="subcellular location">
    <subcellularLocation>
        <location evidence="2">Cytoplasmic vesicle membrane</location>
        <topology evidence="2">Single-pass type I membrane protein</topology>
    </subcellularLocation>
    <subcellularLocation>
        <location evidence="4">Golgi apparatus membrane</location>
        <topology evidence="4">Single-pass type I membrane protein</topology>
    </subcellularLocation>
    <subcellularLocation>
        <location evidence="1">Mitochondrion membrane</location>
        <topology evidence="1">Single-pass membrane protein</topology>
    </subcellularLocation>
    <subcellularLocation>
        <location evidence="3">Preautophagosomal structure membrane</location>
        <topology evidence="3">Single-pass type I membrane protein</topology>
    </subcellularLocation>
</comment>
<evidence type="ECO:0000256" key="15">
    <source>
        <dbReference type="ARBA" id="ARBA00023136"/>
    </source>
</evidence>
<evidence type="ECO:0000256" key="7">
    <source>
        <dbReference type="ARBA" id="ARBA00022448"/>
    </source>
</evidence>
<dbReference type="Pfam" id="PF09451">
    <property type="entry name" value="ATG27"/>
    <property type="match status" value="1"/>
</dbReference>
<keyword evidence="14" id="KW-0496">Mitochondrion</keyword>
<dbReference type="InterPro" id="IPR009011">
    <property type="entry name" value="Man6P_isomerase_rcpt-bd_dom_sf"/>
</dbReference>
<keyword evidence="8 19" id="KW-0812">Transmembrane</keyword>
<evidence type="ECO:0000256" key="1">
    <source>
        <dbReference type="ARBA" id="ARBA00004304"/>
    </source>
</evidence>
<proteinExistence type="inferred from homology"/>
<evidence type="ECO:0000256" key="9">
    <source>
        <dbReference type="ARBA" id="ARBA00022729"/>
    </source>
</evidence>
<reference evidence="22 23" key="1">
    <citation type="submission" date="2016-07" db="EMBL/GenBank/DDBJ databases">
        <title>Pervasive Adenine N6-methylation of Active Genes in Fungi.</title>
        <authorList>
            <consortium name="DOE Joint Genome Institute"/>
            <person name="Mondo S.J."/>
            <person name="Dannebaum R.O."/>
            <person name="Kuo R.C."/>
            <person name="Labutti K."/>
            <person name="Haridas S."/>
            <person name="Kuo A."/>
            <person name="Salamov A."/>
            <person name="Ahrendt S.R."/>
            <person name="Lipzen A."/>
            <person name="Sullivan W."/>
            <person name="Andreopoulos W.B."/>
            <person name="Clum A."/>
            <person name="Lindquist E."/>
            <person name="Daum C."/>
            <person name="Ramamoorthy G.K."/>
            <person name="Gryganskyi A."/>
            <person name="Culley D."/>
            <person name="Magnuson J.K."/>
            <person name="James T.Y."/>
            <person name="O'Malley M.A."/>
            <person name="Stajich J.E."/>
            <person name="Spatafora J.W."/>
            <person name="Visel A."/>
            <person name="Grigoriev I.V."/>
        </authorList>
    </citation>
    <scope>NUCLEOTIDE SEQUENCE [LARGE SCALE GENOMIC DNA]</scope>
    <source>
        <strain evidence="22 23">62-1032</strain>
    </source>
</reference>
<name>A0A1Y2G3V1_9BASI</name>
<dbReference type="PANTHER" id="PTHR15071:SF13">
    <property type="entry name" value="AUTOPHAGY-RELATED PROTEIN 27"/>
    <property type="match status" value="1"/>
</dbReference>
<dbReference type="GO" id="GO:0006914">
    <property type="term" value="P:autophagy"/>
    <property type="evidence" value="ECO:0007669"/>
    <property type="project" value="UniProtKB-KW"/>
</dbReference>
<evidence type="ECO:0000313" key="22">
    <source>
        <dbReference type="EMBL" id="ORY89720.1"/>
    </source>
</evidence>
<evidence type="ECO:0000256" key="6">
    <source>
        <dbReference type="ARBA" id="ARBA00013776"/>
    </source>
</evidence>
<dbReference type="GO" id="GO:0034045">
    <property type="term" value="C:phagophore assembly site membrane"/>
    <property type="evidence" value="ECO:0007669"/>
    <property type="project" value="UniProtKB-SubCell"/>
</dbReference>
<evidence type="ECO:0000256" key="5">
    <source>
        <dbReference type="ARBA" id="ARBA00005363"/>
    </source>
</evidence>
<evidence type="ECO:0000256" key="3">
    <source>
        <dbReference type="ARBA" id="ARBA00004472"/>
    </source>
</evidence>
<sequence length="297" mass="32573">MMTLLPLALVSLLAAQTTTVTAAAGWDCKTPLQLGKQSFDLSSLAGEHHFEVSTPTPPTITKTSYRLSLCSPLSLIPSTPAADQCPQDTNLCMTTISTREGLEDRVISVVPVVQKLAEGTPEVEQGDGGWWLALGGGEYNTVRQKARVEMLCDAAAKETVPTFTSYDPLTGLLTLKWTTAAACDTTEGGTPTPPPPKDDDKDKPKEGEEKNPRAEGGMGFFGWFFTLLILFFLSYLILGSWHNYTQYGATGVDAIPHKELWRDLPWLVKDLVKGECSLLSYFLGKEEERKWMLTFGF</sequence>
<dbReference type="AlphaFoldDB" id="A0A1Y2G3V1"/>
<evidence type="ECO:0000256" key="12">
    <source>
        <dbReference type="ARBA" id="ARBA00023006"/>
    </source>
</evidence>
<feature type="compositionally biased region" description="Basic and acidic residues" evidence="18">
    <location>
        <begin position="196"/>
        <end position="213"/>
    </location>
</feature>
<dbReference type="GO" id="GO:0030659">
    <property type="term" value="C:cytoplasmic vesicle membrane"/>
    <property type="evidence" value="ECO:0007669"/>
    <property type="project" value="UniProtKB-SubCell"/>
</dbReference>
<evidence type="ECO:0000256" key="10">
    <source>
        <dbReference type="ARBA" id="ARBA00022927"/>
    </source>
</evidence>